<protein>
    <recommendedName>
        <fullName evidence="1">Phage head morphogenesis domain-containing protein</fullName>
    </recommendedName>
</protein>
<sequence>MADAFSSDLFKKPPAEVLRFFDSKGVKPSFHYEDFSVEEHAHAFTVAKSAGFDVLGDIKAAVSEAIHNRQDFEEFRKNLRPTLQAKGWWGKATERDPLTGEMKEVQLGSSRRLRTIYWANVNSAYAAGEWERIQRTKDILPYLEYLISTAVHKRLEHLEWVGTILPVDDEWWSEHYPPNGWGCQCRVRQISDWEAAKRGVDPDNLDRPQSFGRRPHVNKRTGEVRDVPVGVDPAWAGNPGIVRQRGAADFLVGKIDAMTPEMRRIAVEDIADSWLARMIKSGEIKFNPALSEVANLQRGQIAAPVASLPDDQKQQLDLSSSVIRLSVADAARIGATPEQYAALQAEIDGGRFRREGDLIYVGAVTLRVEKSGAIYVQDIAE</sequence>
<dbReference type="RefSeq" id="WP_104508915.1">
    <property type="nucleotide sequence ID" value="NZ_JACIGC010000011.1"/>
</dbReference>
<gene>
    <name evidence="2" type="ORF">CCR94_16335</name>
</gene>
<evidence type="ECO:0000313" key="3">
    <source>
        <dbReference type="Proteomes" id="UP000239089"/>
    </source>
</evidence>
<evidence type="ECO:0000313" key="2">
    <source>
        <dbReference type="EMBL" id="PPQ28958.1"/>
    </source>
</evidence>
<dbReference type="AlphaFoldDB" id="A0A2S6N2X1"/>
<keyword evidence="3" id="KW-1185">Reference proteome</keyword>
<comment type="caution">
    <text evidence="2">The sequence shown here is derived from an EMBL/GenBank/DDBJ whole genome shotgun (WGS) entry which is preliminary data.</text>
</comment>
<proteinExistence type="predicted"/>
<accession>A0A2S6N2X1</accession>
<dbReference type="EMBL" id="NHSJ01000100">
    <property type="protein sequence ID" value="PPQ28958.1"/>
    <property type="molecule type" value="Genomic_DNA"/>
</dbReference>
<feature type="domain" description="Phage head morphogenesis" evidence="1">
    <location>
        <begin position="57"/>
        <end position="187"/>
    </location>
</feature>
<dbReference type="OrthoDB" id="9813502at2"/>
<evidence type="ECO:0000259" key="1">
    <source>
        <dbReference type="Pfam" id="PF04233"/>
    </source>
</evidence>
<dbReference type="InterPro" id="IPR006528">
    <property type="entry name" value="Phage_head_morphogenesis_dom"/>
</dbReference>
<dbReference type="Pfam" id="PF04233">
    <property type="entry name" value="Phage_Mu_F"/>
    <property type="match status" value="1"/>
</dbReference>
<organism evidence="2 3">
    <name type="scientific">Rhodoblastus sphagnicola</name>
    <dbReference type="NCBI Taxonomy" id="333368"/>
    <lineage>
        <taxon>Bacteria</taxon>
        <taxon>Pseudomonadati</taxon>
        <taxon>Pseudomonadota</taxon>
        <taxon>Alphaproteobacteria</taxon>
        <taxon>Hyphomicrobiales</taxon>
        <taxon>Rhodoblastaceae</taxon>
        <taxon>Rhodoblastus</taxon>
    </lineage>
</organism>
<reference evidence="2 3" key="1">
    <citation type="journal article" date="2018" name="Arch. Microbiol.">
        <title>New insights into the metabolic potential of the phototrophic purple bacterium Rhodopila globiformis DSM 161(T) from its draft genome sequence and evidence for a vanadium-dependent nitrogenase.</title>
        <authorList>
            <person name="Imhoff J.F."/>
            <person name="Rahn T."/>
            <person name="Kunzel S."/>
            <person name="Neulinger S.C."/>
        </authorList>
    </citation>
    <scope>NUCLEOTIDE SEQUENCE [LARGE SCALE GENOMIC DNA]</scope>
    <source>
        <strain evidence="2 3">DSM 16996</strain>
    </source>
</reference>
<dbReference type="Proteomes" id="UP000239089">
    <property type="component" value="Unassembled WGS sequence"/>
</dbReference>
<name>A0A2S6N2X1_9HYPH</name>